<gene>
    <name evidence="1" type="ORF">METZ01_LOCUS174547</name>
</gene>
<dbReference type="Pfam" id="PF03692">
    <property type="entry name" value="CxxCxxCC"/>
    <property type="match status" value="1"/>
</dbReference>
<sequence length="165" mass="19740">MCGLCNFGCCNHPSFHVEITEEEQEFYQKEYGLDLELEWLQDGCCKLLKDDNTGCSLGDDRPLFCKLYPLVENKSNRLVMNNWGYLHCPKPDNYELDKVVDGKYHYKLKKKHKNKRNKLILDDKIENVVKQIWLQAKDSIIQKYGQEYYEKIKMEMKQTIKHEFF</sequence>
<accession>A0A382C8S7</accession>
<dbReference type="AlphaFoldDB" id="A0A382C8S7"/>
<evidence type="ECO:0000313" key="1">
    <source>
        <dbReference type="EMBL" id="SVB21693.1"/>
    </source>
</evidence>
<proteinExistence type="predicted"/>
<name>A0A382C8S7_9ZZZZ</name>
<reference evidence="1" key="1">
    <citation type="submission" date="2018-05" db="EMBL/GenBank/DDBJ databases">
        <authorList>
            <person name="Lanie J.A."/>
            <person name="Ng W.-L."/>
            <person name="Kazmierczak K.M."/>
            <person name="Andrzejewski T.M."/>
            <person name="Davidsen T.M."/>
            <person name="Wayne K.J."/>
            <person name="Tettelin H."/>
            <person name="Glass J.I."/>
            <person name="Rusch D."/>
            <person name="Podicherti R."/>
            <person name="Tsui H.-C.T."/>
            <person name="Winkler M.E."/>
        </authorList>
    </citation>
    <scope>NUCLEOTIDE SEQUENCE</scope>
</reference>
<protein>
    <submittedName>
        <fullName evidence="1">Uncharacterized protein</fullName>
    </submittedName>
</protein>
<dbReference type="InterPro" id="IPR005358">
    <property type="entry name" value="Puta_zinc/iron-chelating_dom"/>
</dbReference>
<organism evidence="1">
    <name type="scientific">marine metagenome</name>
    <dbReference type="NCBI Taxonomy" id="408172"/>
    <lineage>
        <taxon>unclassified sequences</taxon>
        <taxon>metagenomes</taxon>
        <taxon>ecological metagenomes</taxon>
    </lineage>
</organism>
<dbReference type="EMBL" id="UINC01033044">
    <property type="protein sequence ID" value="SVB21693.1"/>
    <property type="molecule type" value="Genomic_DNA"/>
</dbReference>